<dbReference type="EMBL" id="JBDPZN010000003">
    <property type="protein sequence ID" value="MEO3682797.1"/>
    <property type="molecule type" value="Genomic_DNA"/>
</dbReference>
<accession>A0ABV0FPN9</accession>
<dbReference type="EC" id="2.4.-.-" evidence="3"/>
<evidence type="ECO:0000313" key="4">
    <source>
        <dbReference type="Proteomes" id="UP001477278"/>
    </source>
</evidence>
<feature type="domain" description="Glycosyl transferase family 1" evidence="2">
    <location>
        <begin position="178"/>
        <end position="294"/>
    </location>
</feature>
<dbReference type="SUPFAM" id="SSF53756">
    <property type="entry name" value="UDP-Glycosyltransferase/glycogen phosphorylase"/>
    <property type="match status" value="1"/>
</dbReference>
<dbReference type="Pfam" id="PF00534">
    <property type="entry name" value="Glycos_transf_1"/>
    <property type="match status" value="1"/>
</dbReference>
<keyword evidence="3" id="KW-0328">Glycosyltransferase</keyword>
<sequence length="360" mass="41903">MSDFNGRVFHFVYNYWDYSGATQQAIKLSKGSEYEVVFINSQKNKVLFPSCNIDNEIKVIDIPTNLFFRIVYLFFVVSFKIKKNDICHFHGFHHLPLLITTFFNRLCFLKCTLEGVDDLKSLINRNPIFLNYILRNIKFINSLNKKILRINTESYSDGRKKLVIIPNGVEISESEKCISNTRNCFICVGAIVPRKNVKDVIQYYIDNYIGLGFPLYIIGPADPSMSEFNHEYYEECLELVGKHSDAIFMIGNQSKSQLYDYYKRAIAMLFFSHREGTPNVVLEAISFNCPVVYKRRDEVVSWILENIEFEDLFDDKFPSLKLLDRISSSGLLRRRALEFDIIKIKSITGKLYLDMMGELS</sequence>
<dbReference type="Proteomes" id="UP001477278">
    <property type="component" value="Unassembled WGS sequence"/>
</dbReference>
<keyword evidence="1 3" id="KW-0808">Transferase</keyword>
<dbReference type="Gene3D" id="3.40.50.2000">
    <property type="entry name" value="Glycogen Phosphorylase B"/>
    <property type="match status" value="2"/>
</dbReference>
<comment type="caution">
    <text evidence="3">The sequence shown here is derived from an EMBL/GenBank/DDBJ whole genome shotgun (WGS) entry which is preliminary data.</text>
</comment>
<dbReference type="InterPro" id="IPR001296">
    <property type="entry name" value="Glyco_trans_1"/>
</dbReference>
<proteinExistence type="predicted"/>
<dbReference type="PANTHER" id="PTHR46401">
    <property type="entry name" value="GLYCOSYLTRANSFERASE WBBK-RELATED"/>
    <property type="match status" value="1"/>
</dbReference>
<dbReference type="CDD" id="cd03801">
    <property type="entry name" value="GT4_PimA-like"/>
    <property type="match status" value="1"/>
</dbReference>
<organism evidence="3 4">
    <name type="scientific">Shewanella vesiculosa</name>
    <dbReference type="NCBI Taxonomy" id="518738"/>
    <lineage>
        <taxon>Bacteria</taxon>
        <taxon>Pseudomonadati</taxon>
        <taxon>Pseudomonadota</taxon>
        <taxon>Gammaproteobacteria</taxon>
        <taxon>Alteromonadales</taxon>
        <taxon>Shewanellaceae</taxon>
        <taxon>Shewanella</taxon>
    </lineage>
</organism>
<gene>
    <name evidence="3" type="ORF">ABHN84_10920</name>
</gene>
<name>A0ABV0FPN9_9GAMM</name>
<reference evidence="3 4" key="1">
    <citation type="submission" date="2024-05" db="EMBL/GenBank/DDBJ databases">
        <title>Genome sequencing of Marine Estuary Bacteria, Shewanella vesiculosa and S. baltica, and Pseudomonas syringae.</title>
        <authorList>
            <person name="Gurung A."/>
            <person name="Maclea K.S."/>
        </authorList>
    </citation>
    <scope>NUCLEOTIDE SEQUENCE [LARGE SCALE GENOMIC DNA]</scope>
    <source>
        <strain evidence="3 4">1A</strain>
    </source>
</reference>
<keyword evidence="4" id="KW-1185">Reference proteome</keyword>
<protein>
    <submittedName>
        <fullName evidence="3">Glycosyltransferase family 4 protein</fullName>
        <ecNumber evidence="3">2.4.-.-</ecNumber>
    </submittedName>
</protein>
<evidence type="ECO:0000259" key="2">
    <source>
        <dbReference type="Pfam" id="PF00534"/>
    </source>
</evidence>
<dbReference type="PANTHER" id="PTHR46401:SF2">
    <property type="entry name" value="GLYCOSYLTRANSFERASE WBBK-RELATED"/>
    <property type="match status" value="1"/>
</dbReference>
<evidence type="ECO:0000313" key="3">
    <source>
        <dbReference type="EMBL" id="MEO3682797.1"/>
    </source>
</evidence>
<dbReference type="RefSeq" id="WP_347690221.1">
    <property type="nucleotide sequence ID" value="NZ_JBDPZN010000003.1"/>
</dbReference>
<dbReference type="GO" id="GO:0016757">
    <property type="term" value="F:glycosyltransferase activity"/>
    <property type="evidence" value="ECO:0007669"/>
    <property type="project" value="UniProtKB-KW"/>
</dbReference>
<evidence type="ECO:0000256" key="1">
    <source>
        <dbReference type="ARBA" id="ARBA00022679"/>
    </source>
</evidence>